<comment type="subunit">
    <text evidence="2">Heterodimer of SbcC and SbcD.</text>
</comment>
<dbReference type="GO" id="GO:0016887">
    <property type="term" value="F:ATP hydrolysis activity"/>
    <property type="evidence" value="ECO:0007669"/>
    <property type="project" value="InterPro"/>
</dbReference>
<comment type="similarity">
    <text evidence="1">Belongs to the SMC family. SbcC subfamily.</text>
</comment>
<dbReference type="PROSITE" id="PS50069">
    <property type="entry name" value="CULLIN_2"/>
    <property type="match status" value="1"/>
</dbReference>
<dbReference type="OrthoDB" id="9795626at2"/>
<dbReference type="PANTHER" id="PTHR32114:SF2">
    <property type="entry name" value="ABC TRANSPORTER ABCH.3"/>
    <property type="match status" value="1"/>
</dbReference>
<reference evidence="7 8" key="1">
    <citation type="submission" date="2015-08" db="EMBL/GenBank/DDBJ databases">
        <title>Draft Genome Sequence of Bacillus vietnamensis UCD-SED5.</title>
        <authorList>
            <person name="Lee R.D."/>
            <person name="Jospin G."/>
            <person name="Lang J.M."/>
            <person name="Coil D.A."/>
            <person name="Eisen J.A."/>
        </authorList>
    </citation>
    <scope>NUCLEOTIDE SEQUENCE [LARGE SCALE GENOMIC DNA]</scope>
    <source>
        <strain evidence="7 8">UCD-SED5</strain>
    </source>
</reference>
<accession>A0A0P6VXY7</accession>
<dbReference type="SUPFAM" id="SSF52540">
    <property type="entry name" value="P-loop containing nucleoside triphosphate hydrolases"/>
    <property type="match status" value="2"/>
</dbReference>
<evidence type="ECO:0000256" key="1">
    <source>
        <dbReference type="ARBA" id="ARBA00006930"/>
    </source>
</evidence>
<dbReference type="GO" id="GO:0006302">
    <property type="term" value="P:double-strand break repair"/>
    <property type="evidence" value="ECO:0007669"/>
    <property type="project" value="InterPro"/>
</dbReference>
<feature type="coiled-coil region" evidence="4">
    <location>
        <begin position="409"/>
        <end position="511"/>
    </location>
</feature>
<dbReference type="EMBL" id="LIXZ01000031">
    <property type="protein sequence ID" value="KPL57689.1"/>
    <property type="molecule type" value="Genomic_DNA"/>
</dbReference>
<dbReference type="RefSeq" id="WP_060674969.1">
    <property type="nucleotide sequence ID" value="NZ_LIXZ01000031.1"/>
</dbReference>
<gene>
    <name evidence="7" type="ORF">AM506_20900</name>
</gene>
<dbReference type="InterPro" id="IPR027417">
    <property type="entry name" value="P-loop_NTPase"/>
</dbReference>
<dbReference type="InterPro" id="IPR016158">
    <property type="entry name" value="Cullin_homology"/>
</dbReference>
<protein>
    <recommendedName>
        <fullName evidence="3">Nuclease SbcCD subunit C</fullName>
    </recommendedName>
</protein>
<dbReference type="InterPro" id="IPR038729">
    <property type="entry name" value="Rad50/SbcC_AAA"/>
</dbReference>
<comment type="caution">
    <text evidence="7">The sequence shown here is derived from an EMBL/GenBank/DDBJ whole genome shotgun (WGS) entry which is preliminary data.</text>
</comment>
<dbReference type="Pfam" id="PF13476">
    <property type="entry name" value="AAA_23"/>
    <property type="match status" value="1"/>
</dbReference>
<feature type="domain" description="Cullin family profile" evidence="6">
    <location>
        <begin position="404"/>
        <end position="607"/>
    </location>
</feature>
<evidence type="ECO:0000259" key="6">
    <source>
        <dbReference type="PROSITE" id="PS50069"/>
    </source>
</evidence>
<evidence type="ECO:0000256" key="4">
    <source>
        <dbReference type="SAM" id="Coils"/>
    </source>
</evidence>
<dbReference type="Gene3D" id="3.40.50.300">
    <property type="entry name" value="P-loop containing nucleotide triphosphate hydrolases"/>
    <property type="match status" value="2"/>
</dbReference>
<dbReference type="PATRIC" id="fig|218284.4.peg.2726"/>
<dbReference type="PANTHER" id="PTHR32114">
    <property type="entry name" value="ABC TRANSPORTER ABCH.3"/>
    <property type="match status" value="1"/>
</dbReference>
<dbReference type="Proteomes" id="UP000050398">
    <property type="component" value="Unassembled WGS sequence"/>
</dbReference>
<keyword evidence="4" id="KW-0175">Coiled coil</keyword>
<dbReference type="InterPro" id="IPR017599">
    <property type="entry name" value="DNA_S_DndD"/>
</dbReference>
<evidence type="ECO:0000313" key="7">
    <source>
        <dbReference type="EMBL" id="KPL57689.1"/>
    </source>
</evidence>
<evidence type="ECO:0000256" key="5">
    <source>
        <dbReference type="SAM" id="MobiDB-lite"/>
    </source>
</evidence>
<proteinExistence type="inferred from homology"/>
<feature type="region of interest" description="Disordered" evidence="5">
    <location>
        <begin position="252"/>
        <end position="274"/>
    </location>
</feature>
<dbReference type="NCBIfam" id="TIGR03185">
    <property type="entry name" value="DNA_S_dndD"/>
    <property type="match status" value="1"/>
</dbReference>
<feature type="compositionally biased region" description="Basic and acidic residues" evidence="5">
    <location>
        <begin position="256"/>
        <end position="274"/>
    </location>
</feature>
<evidence type="ECO:0000313" key="8">
    <source>
        <dbReference type="Proteomes" id="UP000050398"/>
    </source>
</evidence>
<organism evidence="7 8">
    <name type="scientific">Rossellomorea vietnamensis</name>
    <dbReference type="NCBI Taxonomy" id="218284"/>
    <lineage>
        <taxon>Bacteria</taxon>
        <taxon>Bacillati</taxon>
        <taxon>Bacillota</taxon>
        <taxon>Bacilli</taxon>
        <taxon>Bacillales</taxon>
        <taxon>Bacillaceae</taxon>
        <taxon>Rossellomorea</taxon>
    </lineage>
</organism>
<sequence length="671" mass="78489">MLLKKLEFVNYKTYYGHQEVDLYIPEDERKENGKNIILLGGLNGAGKTTILKAILYILFGKRGMTETEYKRLFSNVINNTFFDEGGRECQVSLSLETDKGEEWNLKIKWYFNRDKTLSHEQRSLEVKGAGSKFKKTVQIDNIDVFNKFIDKIIPYHAAPFFIFDGEEIKDIILRQNSQEMKDAIHKITGMESYKQLLEDLNTLKQSIERQLARSVSHSSVKNAETELIALDDSIAKYEAKKEKIRIKLRSQQAAVDDAKNDRNEKMSKNSKSRETIVKKQTRVATQLDMAKKELNTYYTENVLYIILGNKINKLKNRIKKEKEISQNRILQNASLNPYRNFMDKLLNQSINPPLSPVQLEQIKELGKEIWIKENDISIDVADDFEEIHDISNKDFSYLSSLPMKDKNQVTNYINNIERLTQEYNGLEIEIRNAPESVNLEEENDTIDRLTKIVGELDSKHRLINKKLRDLLDQRTALKNKFTRLNNQDSNTEELEERLQNVTNTIAAMKEYVTEVTKLKAEHIRDEFSSMLKVLFRKQDEFGKIEFDINTYSIRLFSDRMQEISIQERSAGEMQMISSALIWALTKVSDLSLPMVIDTPLGRLDSYHRNHLINHYYKNLSEQVIILSTDTEITSEYVNLMEQSSYKQYMLDYDERKKYTVIRDGYFDFVRV</sequence>
<evidence type="ECO:0000256" key="2">
    <source>
        <dbReference type="ARBA" id="ARBA00011322"/>
    </source>
</evidence>
<evidence type="ECO:0000256" key="3">
    <source>
        <dbReference type="ARBA" id="ARBA00013368"/>
    </source>
</evidence>
<dbReference type="AlphaFoldDB" id="A0A0P6VXY7"/>
<name>A0A0P6VXY7_9BACI</name>